<dbReference type="SUPFAM" id="SSF56672">
    <property type="entry name" value="DNA/RNA polymerases"/>
    <property type="match status" value="1"/>
</dbReference>
<organism evidence="2 3">
    <name type="scientific">Dendrobium catenatum</name>
    <dbReference type="NCBI Taxonomy" id="906689"/>
    <lineage>
        <taxon>Eukaryota</taxon>
        <taxon>Viridiplantae</taxon>
        <taxon>Streptophyta</taxon>
        <taxon>Embryophyta</taxon>
        <taxon>Tracheophyta</taxon>
        <taxon>Spermatophyta</taxon>
        <taxon>Magnoliopsida</taxon>
        <taxon>Liliopsida</taxon>
        <taxon>Asparagales</taxon>
        <taxon>Orchidaceae</taxon>
        <taxon>Epidendroideae</taxon>
        <taxon>Malaxideae</taxon>
        <taxon>Dendrobiinae</taxon>
        <taxon>Dendrobium</taxon>
    </lineage>
</organism>
<name>A0A2I0V710_9ASPA</name>
<gene>
    <name evidence="2" type="ORF">MA16_Dca027635</name>
</gene>
<dbReference type="PANTHER" id="PTHR31635:SF196">
    <property type="entry name" value="REVERSE TRANSCRIPTASE DOMAIN-CONTAINING PROTEIN-RELATED"/>
    <property type="match status" value="1"/>
</dbReference>
<dbReference type="PANTHER" id="PTHR31635">
    <property type="entry name" value="REVERSE TRANSCRIPTASE DOMAIN-CONTAINING PROTEIN-RELATED"/>
    <property type="match status" value="1"/>
</dbReference>
<protein>
    <submittedName>
        <fullName evidence="2">Ribonuclease H protein</fullName>
    </submittedName>
</protein>
<dbReference type="Proteomes" id="UP000233837">
    <property type="component" value="Unassembled WGS sequence"/>
</dbReference>
<keyword evidence="3" id="KW-1185">Reference proteome</keyword>
<dbReference type="STRING" id="906689.A0A2I0V710"/>
<dbReference type="Pfam" id="PF00078">
    <property type="entry name" value="RVT_1"/>
    <property type="match status" value="1"/>
</dbReference>
<dbReference type="InterPro" id="IPR026960">
    <property type="entry name" value="RVT-Znf"/>
</dbReference>
<evidence type="ECO:0000259" key="1">
    <source>
        <dbReference type="PROSITE" id="PS50878"/>
    </source>
</evidence>
<evidence type="ECO:0000313" key="3">
    <source>
        <dbReference type="Proteomes" id="UP000233837"/>
    </source>
</evidence>
<sequence length="794" mass="91187">MYASWITQRAKVNWIKNGEEDLKFLYAKIRTRRGSNNSVANLLTNNSASSRSEVINSLIQFYQGLYNPLPPPNENLNGFPVGVLLPQTHVPRLSSLVQDEEIKFVVFSGSSNSAPGPDGFNFYFYKSAWHIISPSVCRAIKSFFQKCYMPNGVKATTLAIIPKHKNATSISEYRPIALCNVIYKIIAKVLAERMKPVMNLIVKDNQAGFVKSRVSTDNILLANEILFFAGKRRNYNTFCAKLDIKKAFDSVSRKFLLDRLAQKGFPSLFINWIKSCITDVNFSIMLNGALEGFFSSTAGLRQGCPLSPYLFCIVMDAFSNLLESRGFRGISIDNYSLSHLLYADDVLIFGEATLENCNILANSLRDFANFSGLQVNYEKSAIMFLRNQSHIQDICQALTTFNIVNKINYLGIPLSYYRLKIEDYLPLLDKVNKKMNRWKANLLSFAGRLQYIKFTIQNTIAYWIRGSILPKYVNKFLNKSSARFLFFGDTMNAKTLHMISWDRICRPKNKGGLGIPSILAMQFAYICSIRFRMYNCSTPLSKWLLCHYKSPWRPFSVNLVTKTWKLICKTAFEVKHCFNFKITKNAPISLIWDHWLNNETVNDHLGGYSMDDCPDIFLKDLIIGTQWIFPESIPPYLRNLVAGINTIGEEGSCLLWKNRPNYKFKNFIEEFYADYQTCSWHKMVWAKRNILKHSVFVWMALVGGLKTVDALITRNINVPGTCSLCHYHNETVSHLFFECSYTFTILTALFPGMKHFLFRPTIMQVFEWVKGQYKGNAKVKNYFYVTICCAIYHI</sequence>
<accession>A0A2I0V710</accession>
<evidence type="ECO:0000313" key="2">
    <source>
        <dbReference type="EMBL" id="PKU59193.1"/>
    </source>
</evidence>
<feature type="domain" description="Reverse transcriptase" evidence="1">
    <location>
        <begin position="142"/>
        <end position="414"/>
    </location>
</feature>
<dbReference type="InterPro" id="IPR043502">
    <property type="entry name" value="DNA/RNA_pol_sf"/>
</dbReference>
<dbReference type="AlphaFoldDB" id="A0A2I0V710"/>
<dbReference type="PROSITE" id="PS50878">
    <property type="entry name" value="RT_POL"/>
    <property type="match status" value="1"/>
</dbReference>
<dbReference type="Pfam" id="PF13966">
    <property type="entry name" value="zf-RVT"/>
    <property type="match status" value="1"/>
</dbReference>
<proteinExistence type="predicted"/>
<dbReference type="InterPro" id="IPR000477">
    <property type="entry name" value="RT_dom"/>
</dbReference>
<dbReference type="EMBL" id="KZ505556">
    <property type="protein sequence ID" value="PKU59193.1"/>
    <property type="molecule type" value="Genomic_DNA"/>
</dbReference>
<reference evidence="2 3" key="2">
    <citation type="journal article" date="2017" name="Nature">
        <title>The Apostasia genome and the evolution of orchids.</title>
        <authorList>
            <person name="Zhang G.Q."/>
            <person name="Liu K.W."/>
            <person name="Li Z."/>
            <person name="Lohaus R."/>
            <person name="Hsiao Y.Y."/>
            <person name="Niu S.C."/>
            <person name="Wang J.Y."/>
            <person name="Lin Y.C."/>
            <person name="Xu Q."/>
            <person name="Chen L.J."/>
            <person name="Yoshida K."/>
            <person name="Fujiwara S."/>
            <person name="Wang Z.W."/>
            <person name="Zhang Y.Q."/>
            <person name="Mitsuda N."/>
            <person name="Wang M."/>
            <person name="Liu G.H."/>
            <person name="Pecoraro L."/>
            <person name="Huang H.X."/>
            <person name="Xiao X.J."/>
            <person name="Lin M."/>
            <person name="Wu X.Y."/>
            <person name="Wu W.L."/>
            <person name="Chen Y.Y."/>
            <person name="Chang S.B."/>
            <person name="Sakamoto S."/>
            <person name="Ohme-Takagi M."/>
            <person name="Yagi M."/>
            <person name="Zeng S.J."/>
            <person name="Shen C.Y."/>
            <person name="Yeh C.M."/>
            <person name="Luo Y.B."/>
            <person name="Tsai W.C."/>
            <person name="Van de Peer Y."/>
            <person name="Liu Z.J."/>
        </authorList>
    </citation>
    <scope>NUCLEOTIDE SEQUENCE [LARGE SCALE GENOMIC DNA]</scope>
    <source>
        <tissue evidence="2">The whole plant</tissue>
    </source>
</reference>
<reference evidence="2 3" key="1">
    <citation type="journal article" date="2016" name="Sci. Rep.">
        <title>The Dendrobium catenatum Lindl. genome sequence provides insights into polysaccharide synthase, floral development and adaptive evolution.</title>
        <authorList>
            <person name="Zhang G.Q."/>
            <person name="Xu Q."/>
            <person name="Bian C."/>
            <person name="Tsai W.C."/>
            <person name="Yeh C.M."/>
            <person name="Liu K.W."/>
            <person name="Yoshida K."/>
            <person name="Zhang L.S."/>
            <person name="Chang S.B."/>
            <person name="Chen F."/>
            <person name="Shi Y."/>
            <person name="Su Y.Y."/>
            <person name="Zhang Y.Q."/>
            <person name="Chen L.J."/>
            <person name="Yin Y."/>
            <person name="Lin M."/>
            <person name="Huang H."/>
            <person name="Deng H."/>
            <person name="Wang Z.W."/>
            <person name="Zhu S.L."/>
            <person name="Zhao X."/>
            <person name="Deng C."/>
            <person name="Niu S.C."/>
            <person name="Huang J."/>
            <person name="Wang M."/>
            <person name="Liu G.H."/>
            <person name="Yang H.J."/>
            <person name="Xiao X.J."/>
            <person name="Hsiao Y.Y."/>
            <person name="Wu W.L."/>
            <person name="Chen Y.Y."/>
            <person name="Mitsuda N."/>
            <person name="Ohme-Takagi M."/>
            <person name="Luo Y.B."/>
            <person name="Van de Peer Y."/>
            <person name="Liu Z.J."/>
        </authorList>
    </citation>
    <scope>NUCLEOTIDE SEQUENCE [LARGE SCALE GENOMIC DNA]</scope>
    <source>
        <tissue evidence="2">The whole plant</tissue>
    </source>
</reference>
<dbReference type="CDD" id="cd01650">
    <property type="entry name" value="RT_nLTR_like"/>
    <property type="match status" value="1"/>
</dbReference>